<sequence>MIHRRLLRQGPSDPPGFSPKNVPDDPTNQYLSYDESTFHCRTVTSPDNDWTLAFGRRADGEESRTFRFQSEELIETRPASQPVDGAIANDGTAVVVSGSDSNTVGGELNVLGDDTVALSHRFETTLGKPAIQSDGDWCAVVTRPPEPTAHLFYLRSRTHREHSFQERGVHMLGVHDDECEEYLYLGVRSTTEPFLALDDSGEIVWESDRSRAMRPFTDRISSFVNSLRP</sequence>
<dbReference type="Proteomes" id="UP000185936">
    <property type="component" value="Unassembled WGS sequence"/>
</dbReference>
<organism evidence="2 3">
    <name type="scientific">Natronorubrum thiooxidans</name>
    <dbReference type="NCBI Taxonomy" id="308853"/>
    <lineage>
        <taxon>Archaea</taxon>
        <taxon>Methanobacteriati</taxon>
        <taxon>Methanobacteriota</taxon>
        <taxon>Stenosarchaea group</taxon>
        <taxon>Halobacteria</taxon>
        <taxon>Halobacteriales</taxon>
        <taxon>Natrialbaceae</taxon>
        <taxon>Natronorubrum</taxon>
    </lineage>
</organism>
<evidence type="ECO:0000313" key="2">
    <source>
        <dbReference type="EMBL" id="SIS13199.1"/>
    </source>
</evidence>
<dbReference type="STRING" id="308853.SAMN05421752_11310"/>
<protein>
    <submittedName>
        <fullName evidence="2">Uncharacterized protein</fullName>
    </submittedName>
</protein>
<evidence type="ECO:0000256" key="1">
    <source>
        <dbReference type="SAM" id="MobiDB-lite"/>
    </source>
</evidence>
<reference evidence="3" key="1">
    <citation type="submission" date="2017-01" db="EMBL/GenBank/DDBJ databases">
        <authorList>
            <person name="Varghese N."/>
            <person name="Submissions S."/>
        </authorList>
    </citation>
    <scope>NUCLEOTIDE SEQUENCE [LARGE SCALE GENOMIC DNA]</scope>
    <source>
        <strain evidence="3">type strain: HArc-</strain>
    </source>
</reference>
<evidence type="ECO:0000313" key="3">
    <source>
        <dbReference type="Proteomes" id="UP000185936"/>
    </source>
</evidence>
<gene>
    <name evidence="2" type="ORF">SAMN05421752_11310</name>
</gene>
<dbReference type="OrthoDB" id="190004at2157"/>
<proteinExistence type="predicted"/>
<dbReference type="AlphaFoldDB" id="A0A1N7GKZ0"/>
<dbReference type="EMBL" id="FTNR01000013">
    <property type="protein sequence ID" value="SIS13199.1"/>
    <property type="molecule type" value="Genomic_DNA"/>
</dbReference>
<feature type="region of interest" description="Disordered" evidence="1">
    <location>
        <begin position="1"/>
        <end position="27"/>
    </location>
</feature>
<dbReference type="RefSeq" id="WP_076610180.1">
    <property type="nucleotide sequence ID" value="NZ_FTNR01000013.1"/>
</dbReference>
<name>A0A1N7GKZ0_9EURY</name>
<keyword evidence="3" id="KW-1185">Reference proteome</keyword>
<accession>A0A1N7GKZ0</accession>